<reference evidence="6 7" key="1">
    <citation type="submission" date="2014-04" db="EMBL/GenBank/DDBJ databases">
        <authorList>
            <consortium name="DOE Joint Genome Institute"/>
            <person name="Kuo A."/>
            <person name="Kohler A."/>
            <person name="Costa M.D."/>
            <person name="Nagy L.G."/>
            <person name="Floudas D."/>
            <person name="Copeland A."/>
            <person name="Barry K.W."/>
            <person name="Cichocki N."/>
            <person name="Veneault-Fourrey C."/>
            <person name="LaButti K."/>
            <person name="Lindquist E.A."/>
            <person name="Lipzen A."/>
            <person name="Lundell T."/>
            <person name="Morin E."/>
            <person name="Murat C."/>
            <person name="Sun H."/>
            <person name="Tunlid A."/>
            <person name="Henrissat B."/>
            <person name="Grigoriev I.V."/>
            <person name="Hibbett D.S."/>
            <person name="Martin F."/>
            <person name="Nordberg H.P."/>
            <person name="Cantor M.N."/>
            <person name="Hua S.X."/>
        </authorList>
    </citation>
    <scope>NUCLEOTIDE SEQUENCE [LARGE SCALE GENOMIC DNA]</scope>
    <source>
        <strain evidence="6 7">Marx 270</strain>
    </source>
</reference>
<reference evidence="7" key="2">
    <citation type="submission" date="2015-01" db="EMBL/GenBank/DDBJ databases">
        <title>Evolutionary Origins and Diversification of the Mycorrhizal Mutualists.</title>
        <authorList>
            <consortium name="DOE Joint Genome Institute"/>
            <consortium name="Mycorrhizal Genomics Consortium"/>
            <person name="Kohler A."/>
            <person name="Kuo A."/>
            <person name="Nagy L.G."/>
            <person name="Floudas D."/>
            <person name="Copeland A."/>
            <person name="Barry K.W."/>
            <person name="Cichocki N."/>
            <person name="Veneault-Fourrey C."/>
            <person name="LaButti K."/>
            <person name="Lindquist E.A."/>
            <person name="Lipzen A."/>
            <person name="Lundell T."/>
            <person name="Morin E."/>
            <person name="Murat C."/>
            <person name="Riley R."/>
            <person name="Ohm R."/>
            <person name="Sun H."/>
            <person name="Tunlid A."/>
            <person name="Henrissat B."/>
            <person name="Grigoriev I.V."/>
            <person name="Hibbett D.S."/>
            <person name="Martin F."/>
        </authorList>
    </citation>
    <scope>NUCLEOTIDE SEQUENCE [LARGE SCALE GENOMIC DNA]</scope>
    <source>
        <strain evidence="7">Marx 270</strain>
    </source>
</reference>
<sequence>MPALGVATALLLLGNSEGLPWTMPAWQDITKVFGVPWHTEPDAAPDSPAVHVPTWTTSIAQSVSVYARNLWKKTTLAAQAEYARKGYTDNDAEGRRAWNSWVVANWGPTWKLNRIIDEVLKEAKCGPYDAQVPIHAANPLAYKLFGDDAYPDDPNFLATPIKTFIDQLLVITWQRYRKSLTREANDIKRKQAGLEAEWKESLNELEDRRKQIEAMLAAAQNDDTKADEIAKLPKALRDALKKLATDSEIREVEQLVQAALENIQSDDVALEIPDGENIDIAWTEGVEDLAWLTEDEIWVHLGLKEGKKIPLFQEFTDPDATIEPWSEEGEAWLNDPTTTHEPLQARWHQLVGILRMLQRAFDGQPVLLMDGVGIGKTFQVLGFIACLSWFRRHFDTHGKFPGAFANLKWQGKEGNIPDLPFLIICPVSLHHQWQREIEHFLQRSSFDVLPYIQKFAKRCEWWTRVKSQSRQQPHRQIILATDTVCITYIPGLTVSQENRPFKMMDPRFSSTSSTV</sequence>
<dbReference type="AlphaFoldDB" id="A0A0C3I6Y8"/>
<evidence type="ECO:0000313" key="6">
    <source>
        <dbReference type="EMBL" id="KIN92957.1"/>
    </source>
</evidence>
<name>A0A0C3I6Y8_PISTI</name>
<proteinExistence type="predicted"/>
<dbReference type="InterPro" id="IPR027417">
    <property type="entry name" value="P-loop_NTPase"/>
</dbReference>
<dbReference type="InterPro" id="IPR000330">
    <property type="entry name" value="SNF2_N"/>
</dbReference>
<protein>
    <recommendedName>
        <fullName evidence="5">SNF2 N-terminal domain-containing protein</fullName>
    </recommendedName>
</protein>
<dbReference type="Proteomes" id="UP000054217">
    <property type="component" value="Unassembled WGS sequence"/>
</dbReference>
<keyword evidence="1" id="KW-0547">Nucleotide-binding</keyword>
<evidence type="ECO:0000256" key="1">
    <source>
        <dbReference type="ARBA" id="ARBA00022741"/>
    </source>
</evidence>
<keyword evidence="3" id="KW-0175">Coiled coil</keyword>
<keyword evidence="2" id="KW-0067">ATP-binding</keyword>
<evidence type="ECO:0000256" key="3">
    <source>
        <dbReference type="SAM" id="Coils"/>
    </source>
</evidence>
<evidence type="ECO:0000256" key="2">
    <source>
        <dbReference type="ARBA" id="ARBA00022840"/>
    </source>
</evidence>
<dbReference type="EMBL" id="KN832281">
    <property type="protein sequence ID" value="KIN92957.1"/>
    <property type="molecule type" value="Genomic_DNA"/>
</dbReference>
<dbReference type="PANTHER" id="PTHR10799">
    <property type="entry name" value="SNF2/RAD54 HELICASE FAMILY"/>
    <property type="match status" value="1"/>
</dbReference>
<feature type="domain" description="SNF2 N-terminal" evidence="5">
    <location>
        <begin position="348"/>
        <end position="481"/>
    </location>
</feature>
<feature type="coiled-coil region" evidence="3">
    <location>
        <begin position="177"/>
        <end position="222"/>
    </location>
</feature>
<feature type="chain" id="PRO_5002178863" description="SNF2 N-terminal domain-containing protein" evidence="4">
    <location>
        <begin position="19"/>
        <end position="515"/>
    </location>
</feature>
<gene>
    <name evidence="6" type="ORF">M404DRAFT_172154</name>
</gene>
<dbReference type="Gene3D" id="3.40.50.10810">
    <property type="entry name" value="Tandem AAA-ATPase domain"/>
    <property type="match status" value="1"/>
</dbReference>
<accession>A0A0C3I6Y8</accession>
<evidence type="ECO:0000259" key="5">
    <source>
        <dbReference type="Pfam" id="PF00176"/>
    </source>
</evidence>
<evidence type="ECO:0000313" key="7">
    <source>
        <dbReference type="Proteomes" id="UP000054217"/>
    </source>
</evidence>
<keyword evidence="7" id="KW-1185">Reference proteome</keyword>
<dbReference type="Pfam" id="PF00176">
    <property type="entry name" value="SNF2-rel_dom"/>
    <property type="match status" value="1"/>
</dbReference>
<evidence type="ECO:0000256" key="4">
    <source>
        <dbReference type="SAM" id="SignalP"/>
    </source>
</evidence>
<dbReference type="HOGENOM" id="CLU_024528_0_0_1"/>
<dbReference type="OrthoDB" id="3270319at2759"/>
<keyword evidence="4" id="KW-0732">Signal</keyword>
<dbReference type="InParanoid" id="A0A0C3I6Y8"/>
<organism evidence="6 7">
    <name type="scientific">Pisolithus tinctorius Marx 270</name>
    <dbReference type="NCBI Taxonomy" id="870435"/>
    <lineage>
        <taxon>Eukaryota</taxon>
        <taxon>Fungi</taxon>
        <taxon>Dikarya</taxon>
        <taxon>Basidiomycota</taxon>
        <taxon>Agaricomycotina</taxon>
        <taxon>Agaricomycetes</taxon>
        <taxon>Agaricomycetidae</taxon>
        <taxon>Boletales</taxon>
        <taxon>Sclerodermatineae</taxon>
        <taxon>Pisolithaceae</taxon>
        <taxon>Pisolithus</taxon>
    </lineage>
</organism>
<dbReference type="InterPro" id="IPR038718">
    <property type="entry name" value="SNF2-like_sf"/>
</dbReference>
<dbReference type="GO" id="GO:0005524">
    <property type="term" value="F:ATP binding"/>
    <property type="evidence" value="ECO:0007669"/>
    <property type="project" value="InterPro"/>
</dbReference>
<dbReference type="SUPFAM" id="SSF52540">
    <property type="entry name" value="P-loop containing nucleoside triphosphate hydrolases"/>
    <property type="match status" value="1"/>
</dbReference>
<feature type="signal peptide" evidence="4">
    <location>
        <begin position="1"/>
        <end position="18"/>
    </location>
</feature>